<feature type="region of interest" description="Disordered" evidence="7">
    <location>
        <begin position="1"/>
        <end position="25"/>
    </location>
</feature>
<dbReference type="SUPFAM" id="SSF54611">
    <property type="entry name" value="SecB-like"/>
    <property type="match status" value="1"/>
</dbReference>
<dbReference type="KEGG" id="nri:NRI_0347"/>
<feature type="compositionally biased region" description="Acidic residues" evidence="7">
    <location>
        <begin position="8"/>
        <end position="18"/>
    </location>
</feature>
<reference evidence="8 9" key="1">
    <citation type="journal article" date="2009" name="Nucleic Acids Res.">
        <title>Analysis of complete genome sequence of Neorickettsia risticii: causative agent of Potomac horse fever.</title>
        <authorList>
            <person name="Lin M."/>
            <person name="Zhang C."/>
            <person name="Gibson K."/>
            <person name="Rikihisa Y."/>
        </authorList>
    </citation>
    <scope>NUCLEOTIDE SEQUENCE [LARGE SCALE GENOMIC DNA]</scope>
    <source>
        <strain evidence="8 9">Illinois</strain>
    </source>
</reference>
<dbReference type="Pfam" id="PF02556">
    <property type="entry name" value="SecB"/>
    <property type="match status" value="1"/>
</dbReference>
<evidence type="ECO:0000313" key="9">
    <source>
        <dbReference type="Proteomes" id="UP000001627"/>
    </source>
</evidence>
<keyword evidence="2 6" id="KW-0813">Transport</keyword>
<protein>
    <recommendedName>
        <fullName evidence="6">Protein-export protein SecB</fullName>
    </recommendedName>
</protein>
<sequence length="165" mass="18677">MPNKDEITNDEVQSENEENLPLARPEGQFMKSIALDTPNSPEVFSIMKNPPEVDVQCNIDSRAIDERNSIYEVVLDLKTEARIKDKDSPDETRVAFVCKLKYCGVFTIKNLTQEQLRQTLLVEAPTLLFPFARRIIATATTDAGFPPLMLAPINFAQKYAESQRD</sequence>
<dbReference type="GO" id="GO:0005737">
    <property type="term" value="C:cytoplasm"/>
    <property type="evidence" value="ECO:0007669"/>
    <property type="project" value="UniProtKB-SubCell"/>
</dbReference>
<comment type="similarity">
    <text evidence="1 6">Belongs to the SecB family.</text>
</comment>
<dbReference type="PANTHER" id="PTHR36918">
    <property type="match status" value="1"/>
</dbReference>
<evidence type="ECO:0000256" key="2">
    <source>
        <dbReference type="ARBA" id="ARBA00022448"/>
    </source>
</evidence>
<dbReference type="NCBIfam" id="TIGR00809">
    <property type="entry name" value="secB"/>
    <property type="match status" value="1"/>
</dbReference>
<keyword evidence="3 6" id="KW-0653">Protein transport</keyword>
<evidence type="ECO:0000256" key="7">
    <source>
        <dbReference type="SAM" id="MobiDB-lite"/>
    </source>
</evidence>
<dbReference type="OrthoDB" id="9795145at2"/>
<keyword evidence="9" id="KW-1185">Reference proteome</keyword>
<evidence type="ECO:0000256" key="4">
    <source>
        <dbReference type="ARBA" id="ARBA00023010"/>
    </source>
</evidence>
<keyword evidence="6" id="KW-0963">Cytoplasm</keyword>
<dbReference type="HOGENOM" id="CLU_111574_1_0_5"/>
<dbReference type="NCBIfam" id="NF004392">
    <property type="entry name" value="PRK05751.1-3"/>
    <property type="match status" value="1"/>
</dbReference>
<dbReference type="GO" id="GO:0006457">
    <property type="term" value="P:protein folding"/>
    <property type="evidence" value="ECO:0007669"/>
    <property type="project" value="UniProtKB-UniRule"/>
</dbReference>
<dbReference type="InterPro" id="IPR035958">
    <property type="entry name" value="SecB-like_sf"/>
</dbReference>
<dbReference type="AlphaFoldDB" id="C6V4L7"/>
<accession>C6V4L7</accession>
<dbReference type="HAMAP" id="MF_00821">
    <property type="entry name" value="SecB"/>
    <property type="match status" value="1"/>
</dbReference>
<dbReference type="eggNOG" id="COG1952">
    <property type="taxonomic scope" value="Bacteria"/>
</dbReference>
<proteinExistence type="inferred from homology"/>
<comment type="subcellular location">
    <subcellularLocation>
        <location evidence="6">Cytoplasm</location>
    </subcellularLocation>
</comment>
<evidence type="ECO:0000256" key="1">
    <source>
        <dbReference type="ARBA" id="ARBA00009990"/>
    </source>
</evidence>
<dbReference type="RefSeq" id="WP_015816210.1">
    <property type="nucleotide sequence ID" value="NC_013009.1"/>
</dbReference>
<dbReference type="STRING" id="434131.NRI_0347"/>
<dbReference type="EMBL" id="CP001431">
    <property type="protein sequence ID" value="ACT69320.1"/>
    <property type="molecule type" value="Genomic_DNA"/>
</dbReference>
<dbReference type="PRINTS" id="PR01594">
    <property type="entry name" value="SECBCHAPRONE"/>
</dbReference>
<dbReference type="InterPro" id="IPR003708">
    <property type="entry name" value="SecB"/>
</dbReference>
<evidence type="ECO:0000256" key="5">
    <source>
        <dbReference type="ARBA" id="ARBA00023186"/>
    </source>
</evidence>
<dbReference type="Proteomes" id="UP000001627">
    <property type="component" value="Chromosome"/>
</dbReference>
<comment type="function">
    <text evidence="6">One of the proteins required for the normal export of preproteins out of the cell cytoplasm. It is a molecular chaperone that binds to a subset of precursor proteins, maintaining them in a translocation-competent state. It also specifically binds to its receptor SecA.</text>
</comment>
<dbReference type="GO" id="GO:0051082">
    <property type="term" value="F:unfolded protein binding"/>
    <property type="evidence" value="ECO:0007669"/>
    <property type="project" value="InterPro"/>
</dbReference>
<dbReference type="PANTHER" id="PTHR36918:SF1">
    <property type="entry name" value="PROTEIN-EXPORT PROTEIN SECB"/>
    <property type="match status" value="1"/>
</dbReference>
<gene>
    <name evidence="6 8" type="primary">secB</name>
    <name evidence="8" type="ordered locus">NRI_0347</name>
</gene>
<dbReference type="Gene3D" id="3.10.420.10">
    <property type="entry name" value="SecB-like"/>
    <property type="match status" value="1"/>
</dbReference>
<comment type="subunit">
    <text evidence="6">Homotetramer, a dimer of dimers. One homotetramer interacts with 1 SecA dimer.</text>
</comment>
<organism evidence="8 9">
    <name type="scientific">Neorickettsia risticii (strain Illinois)</name>
    <dbReference type="NCBI Taxonomy" id="434131"/>
    <lineage>
        <taxon>Bacteria</taxon>
        <taxon>Pseudomonadati</taxon>
        <taxon>Pseudomonadota</taxon>
        <taxon>Alphaproteobacteria</taxon>
        <taxon>Rickettsiales</taxon>
        <taxon>Anaplasmataceae</taxon>
        <taxon>Neorickettsia</taxon>
    </lineage>
</organism>
<dbReference type="GO" id="GO:0015031">
    <property type="term" value="P:protein transport"/>
    <property type="evidence" value="ECO:0007669"/>
    <property type="project" value="UniProtKB-UniRule"/>
</dbReference>
<dbReference type="GO" id="GO:0051262">
    <property type="term" value="P:protein tetramerization"/>
    <property type="evidence" value="ECO:0007669"/>
    <property type="project" value="InterPro"/>
</dbReference>
<evidence type="ECO:0000313" key="8">
    <source>
        <dbReference type="EMBL" id="ACT69320.1"/>
    </source>
</evidence>
<evidence type="ECO:0000256" key="3">
    <source>
        <dbReference type="ARBA" id="ARBA00022927"/>
    </source>
</evidence>
<keyword evidence="4 6" id="KW-0811">Translocation</keyword>
<evidence type="ECO:0000256" key="6">
    <source>
        <dbReference type="HAMAP-Rule" id="MF_00821"/>
    </source>
</evidence>
<keyword evidence="5 6" id="KW-0143">Chaperone</keyword>
<name>C6V4L7_NEORI</name>